<dbReference type="GO" id="GO:0016740">
    <property type="term" value="F:transferase activity"/>
    <property type="evidence" value="ECO:0007669"/>
    <property type="project" value="UniProtKB-KW"/>
</dbReference>
<evidence type="ECO:0000313" key="4">
    <source>
        <dbReference type="EMBL" id="KAJ5094846.1"/>
    </source>
</evidence>
<dbReference type="InterPro" id="IPR050757">
    <property type="entry name" value="Collagen_mod_GT25"/>
</dbReference>
<evidence type="ECO:0000256" key="3">
    <source>
        <dbReference type="ARBA" id="ARBA00022679"/>
    </source>
</evidence>
<keyword evidence="3" id="KW-0808">Transferase</keyword>
<name>A0A9W9K6Z7_9EURO</name>
<evidence type="ECO:0000256" key="2">
    <source>
        <dbReference type="ARBA" id="ARBA00022676"/>
    </source>
</evidence>
<dbReference type="AlphaFoldDB" id="A0A9W9K6Z7"/>
<keyword evidence="2" id="KW-0328">Glycosyltransferase</keyword>
<sequence>MILKGYKALQLVAICLATYLLLRALFRHSIETPWPGQLPYISHNLIDSNTLNHIQNETLGFEHIFAIGLPERTDKRDFLTLASSLSGFKLEWLDGVKPDNLQQKAMPKVLMKIPVRLLEEMTIDIEAGSEYLKHGAYYSRMLAVVENSYSTALIMEDDADWDISLKAQLTEFAHGLHSIQDNKKVSREAPYGTNWDVLWIGGCMSGPSSNETHFYAIPNDPTVPSVEQRQGAAGIPESWKQTFSENSTRYIYQAATGCCLYGYAVTGQGARKILAALSVDHIEIPVDNALSDLCGGTAGRQSISCYAPSPNLIGTFRRAGPSSQDSDIESYDPSHFHDERSWNMVFSTKRNIHRLAADEKTLHSQWRDAPEKWQQAEINLGDFTYPRGLLVDI</sequence>
<keyword evidence="5" id="KW-1185">Reference proteome</keyword>
<gene>
    <name evidence="4" type="ORF">N7456_010707</name>
</gene>
<evidence type="ECO:0000313" key="5">
    <source>
        <dbReference type="Proteomes" id="UP001149165"/>
    </source>
</evidence>
<dbReference type="PANTHER" id="PTHR10730:SF53">
    <property type="entry name" value="GLYCOSYLTRANSFERASE 25 FAMILY MEMBER"/>
    <property type="match status" value="1"/>
</dbReference>
<organism evidence="4 5">
    <name type="scientific">Penicillium angulare</name>
    <dbReference type="NCBI Taxonomy" id="116970"/>
    <lineage>
        <taxon>Eukaryota</taxon>
        <taxon>Fungi</taxon>
        <taxon>Dikarya</taxon>
        <taxon>Ascomycota</taxon>
        <taxon>Pezizomycotina</taxon>
        <taxon>Eurotiomycetes</taxon>
        <taxon>Eurotiomycetidae</taxon>
        <taxon>Eurotiales</taxon>
        <taxon>Aspergillaceae</taxon>
        <taxon>Penicillium</taxon>
    </lineage>
</organism>
<protein>
    <submittedName>
        <fullName evidence="4">CAZyme family GT25</fullName>
    </submittedName>
</protein>
<dbReference type="Proteomes" id="UP001149165">
    <property type="component" value="Unassembled WGS sequence"/>
</dbReference>
<dbReference type="EMBL" id="JAPQKH010000006">
    <property type="protein sequence ID" value="KAJ5094846.1"/>
    <property type="molecule type" value="Genomic_DNA"/>
</dbReference>
<reference evidence="4" key="2">
    <citation type="journal article" date="2023" name="IMA Fungus">
        <title>Comparative genomic study of the Penicillium genus elucidates a diverse pangenome and 15 lateral gene transfer events.</title>
        <authorList>
            <person name="Petersen C."/>
            <person name="Sorensen T."/>
            <person name="Nielsen M.R."/>
            <person name="Sondergaard T.E."/>
            <person name="Sorensen J.L."/>
            <person name="Fitzpatrick D.A."/>
            <person name="Frisvad J.C."/>
            <person name="Nielsen K.L."/>
        </authorList>
    </citation>
    <scope>NUCLEOTIDE SEQUENCE</scope>
    <source>
        <strain evidence="4">IBT 30069</strain>
    </source>
</reference>
<dbReference type="PANTHER" id="PTHR10730">
    <property type="entry name" value="PROCOLLAGEN-LYSINE,2-OXOGLUTARATE 5-DIOXYGENASE/GLYCOSYLTRANSFERASE 25 FAMILY MEMBER"/>
    <property type="match status" value="1"/>
</dbReference>
<dbReference type="OrthoDB" id="47375at2759"/>
<comment type="caution">
    <text evidence="4">The sequence shown here is derived from an EMBL/GenBank/DDBJ whole genome shotgun (WGS) entry which is preliminary data.</text>
</comment>
<reference evidence="4" key="1">
    <citation type="submission" date="2022-11" db="EMBL/GenBank/DDBJ databases">
        <authorList>
            <person name="Petersen C."/>
        </authorList>
    </citation>
    <scope>NUCLEOTIDE SEQUENCE</scope>
    <source>
        <strain evidence="4">IBT 30069</strain>
    </source>
</reference>
<evidence type="ECO:0000256" key="1">
    <source>
        <dbReference type="ARBA" id="ARBA00006721"/>
    </source>
</evidence>
<accession>A0A9W9K6Z7</accession>
<comment type="similarity">
    <text evidence="1">Belongs to the glycosyltransferase 25 family.</text>
</comment>
<proteinExistence type="inferred from homology"/>